<dbReference type="OrthoDB" id="2019483at2759"/>
<dbReference type="InterPro" id="IPR018392">
    <property type="entry name" value="LysM"/>
</dbReference>
<dbReference type="InterPro" id="IPR036779">
    <property type="entry name" value="LysM_dom_sf"/>
</dbReference>
<feature type="region of interest" description="Disordered" evidence="1">
    <location>
        <begin position="220"/>
        <end position="246"/>
    </location>
</feature>
<feature type="region of interest" description="Disordered" evidence="1">
    <location>
        <begin position="809"/>
        <end position="828"/>
    </location>
</feature>
<dbReference type="EMBL" id="CM035421">
    <property type="protein sequence ID" value="KAH7387103.1"/>
    <property type="molecule type" value="Genomic_DNA"/>
</dbReference>
<feature type="region of interest" description="Disordered" evidence="1">
    <location>
        <begin position="1"/>
        <end position="46"/>
    </location>
</feature>
<organism evidence="4 5">
    <name type="scientific">Ceratopteris richardii</name>
    <name type="common">Triangle waterfern</name>
    <dbReference type="NCBI Taxonomy" id="49495"/>
    <lineage>
        <taxon>Eukaryota</taxon>
        <taxon>Viridiplantae</taxon>
        <taxon>Streptophyta</taxon>
        <taxon>Embryophyta</taxon>
        <taxon>Tracheophyta</taxon>
        <taxon>Polypodiopsida</taxon>
        <taxon>Polypodiidae</taxon>
        <taxon>Polypodiales</taxon>
        <taxon>Pteridineae</taxon>
        <taxon>Pteridaceae</taxon>
        <taxon>Parkerioideae</taxon>
        <taxon>Ceratopteris</taxon>
    </lineage>
</organism>
<evidence type="ECO:0000313" key="4">
    <source>
        <dbReference type="EMBL" id="KAH7387103.1"/>
    </source>
</evidence>
<evidence type="ECO:0000259" key="3">
    <source>
        <dbReference type="PROSITE" id="PS51840"/>
    </source>
</evidence>
<sequence length="874" mass="95915">MIPRKPSASKETMRSSVFRGPQKVNPPPPPVNKSSDLLKPALDPPQQERKGFWNWRPFRAAAQPSATVAPEKPQRLHVLYSLHVHSIQNLPASLNGLRLIVHWNRQEEGLQTMPSRVVDGVVEFDETLRQRCTVFGSRSPKNLMQYDPKLFALSVVALDVDELELGKHHIDLSRLLPEEHVDRNSQHPNHNWSTSFELSSMAKGGSLFVTFSYDILHQETSEEDSESKIRSGGGKSVSSQENLRDIPHTSLSAVDMDFRKGQDMEGAIQQDKESNIAVDTHVDASREPQYADVDEDESMFMKDLSPDLDEEIDLVTDEFLNMLDFGFSPDSLEAGQNKYNQQHSGGGFDSHVGRGSFADDYDLDDDLELSSIMEAAESELQKAAQSARSKSRAQELEDEETQALMKRWGLNENAIRSTPEKPMFGPHLRRPPPLAKGLGSVLQLEDGGSLRSMNPSIFPKHKAAGSLVMQSSKPVVVPSGMGSNAVDVLRHLASLGSETLSKQAMAAMPLEDVTKIADNLVAKQSTSSGRDTNAAFSGFGRERRDKTGGYDDYVSLEDLAPLAMQNIETLALDGLKIQADVAEEAPSYLDAAAWGMIPDMKRIERDKIQLSHGVAGMHMESFSLENVDSSDAIDSGPLSMALTIEEWSKLDAGIVDGDEKSKEKSLAIMAAHNADMRLTKGRKGGNMGNTLMIAVLVQLRDPLQNFEAVGAPMLTLIQAERVMLPPKPRMGRNVSATGDSEVDDELAETTAKKEEVPQFKLTGIHMSGLKTSEDSAPSLKGLEATKKGWGSQKQLQSGSRWLAAQGMGKSSKPSLLKGKAVQAPSQTKVKPGETLWSISARLHGSGNKWRDLAAMNPHIRNPDVILPNETIIYR</sequence>
<protein>
    <submittedName>
        <fullName evidence="4">Uncharacterized protein</fullName>
    </submittedName>
</protein>
<dbReference type="PROSITE" id="PS51840">
    <property type="entry name" value="C2_NT"/>
    <property type="match status" value="1"/>
</dbReference>
<accession>A0A8T2SZA5</accession>
<proteinExistence type="predicted"/>
<dbReference type="SMART" id="SM00257">
    <property type="entry name" value="LysM"/>
    <property type="match status" value="1"/>
</dbReference>
<keyword evidence="5" id="KW-1185">Reference proteome</keyword>
<evidence type="ECO:0000313" key="5">
    <source>
        <dbReference type="Proteomes" id="UP000825935"/>
    </source>
</evidence>
<feature type="compositionally biased region" description="Low complexity" evidence="1">
    <location>
        <begin position="809"/>
        <end position="819"/>
    </location>
</feature>
<feature type="domain" description="C2 NT-type" evidence="3">
    <location>
        <begin position="68"/>
        <end position="215"/>
    </location>
</feature>
<gene>
    <name evidence="4" type="ORF">KP509_16G005400</name>
</gene>
<dbReference type="InterPro" id="IPR039614">
    <property type="entry name" value="PMI1-like"/>
</dbReference>
<dbReference type="OMA" id="KSFWNWP"/>
<dbReference type="PROSITE" id="PS51782">
    <property type="entry name" value="LYSM"/>
    <property type="match status" value="1"/>
</dbReference>
<feature type="domain" description="LysM" evidence="2">
    <location>
        <begin position="825"/>
        <end position="873"/>
    </location>
</feature>
<dbReference type="Pfam" id="PF10358">
    <property type="entry name" value="NT-C2"/>
    <property type="match status" value="1"/>
</dbReference>
<dbReference type="Pfam" id="PF21745">
    <property type="entry name" value="PMI1_PMIR1-2_C"/>
    <property type="match status" value="2"/>
</dbReference>
<dbReference type="InterPro" id="IPR019448">
    <property type="entry name" value="NT-C2"/>
</dbReference>
<dbReference type="InterPro" id="IPR048972">
    <property type="entry name" value="PMI1_PMIR1-2_C"/>
</dbReference>
<dbReference type="Gene3D" id="3.10.350.10">
    <property type="entry name" value="LysM domain"/>
    <property type="match status" value="1"/>
</dbReference>
<dbReference type="Proteomes" id="UP000825935">
    <property type="component" value="Chromosome 16"/>
</dbReference>
<evidence type="ECO:0000256" key="1">
    <source>
        <dbReference type="SAM" id="MobiDB-lite"/>
    </source>
</evidence>
<comment type="caution">
    <text evidence="4">The sequence shown here is derived from an EMBL/GenBank/DDBJ whole genome shotgun (WGS) entry which is preliminary data.</text>
</comment>
<dbReference type="AlphaFoldDB" id="A0A8T2SZA5"/>
<reference evidence="4" key="1">
    <citation type="submission" date="2021-08" db="EMBL/GenBank/DDBJ databases">
        <title>WGS assembly of Ceratopteris richardii.</title>
        <authorList>
            <person name="Marchant D.B."/>
            <person name="Chen G."/>
            <person name="Jenkins J."/>
            <person name="Shu S."/>
            <person name="Leebens-Mack J."/>
            <person name="Grimwood J."/>
            <person name="Schmutz J."/>
            <person name="Soltis P."/>
            <person name="Soltis D."/>
            <person name="Chen Z.-H."/>
        </authorList>
    </citation>
    <scope>NUCLEOTIDE SEQUENCE</scope>
    <source>
        <strain evidence="4">Whitten #5841</strain>
        <tissue evidence="4">Leaf</tissue>
    </source>
</reference>
<dbReference type="Pfam" id="PF01476">
    <property type="entry name" value="LysM"/>
    <property type="match status" value="1"/>
</dbReference>
<dbReference type="CDD" id="cd00118">
    <property type="entry name" value="LysM"/>
    <property type="match status" value="1"/>
</dbReference>
<name>A0A8T2SZA5_CERRI</name>
<dbReference type="PANTHER" id="PTHR33414:SF1">
    <property type="entry name" value="PROTEIN PLASTID MOVEMENT IMPAIRED 1-RELATED 1"/>
    <property type="match status" value="1"/>
</dbReference>
<evidence type="ECO:0000259" key="2">
    <source>
        <dbReference type="PROSITE" id="PS51782"/>
    </source>
</evidence>
<dbReference type="PANTHER" id="PTHR33414">
    <property type="entry name" value="PROTEIN PLASTID MOVEMENT IMPAIRED 1-RELATED 1"/>
    <property type="match status" value="1"/>
</dbReference>